<protein>
    <submittedName>
        <fullName evidence="1">Uncharacterized protein</fullName>
    </submittedName>
</protein>
<accession>A0A2P2QJM4</accession>
<proteinExistence type="predicted"/>
<sequence length="37" mass="4533">MSTSHPKIKACYMVDREKIMKNCVHHQNFWENKRLTK</sequence>
<dbReference type="EMBL" id="GGEC01086744">
    <property type="protein sequence ID" value="MBX67228.1"/>
    <property type="molecule type" value="Transcribed_RNA"/>
</dbReference>
<name>A0A2P2QJM4_RHIMU</name>
<evidence type="ECO:0000313" key="1">
    <source>
        <dbReference type="EMBL" id="MBX67228.1"/>
    </source>
</evidence>
<dbReference type="AlphaFoldDB" id="A0A2P2QJM4"/>
<organism evidence="1">
    <name type="scientific">Rhizophora mucronata</name>
    <name type="common">Asiatic mangrove</name>
    <dbReference type="NCBI Taxonomy" id="61149"/>
    <lineage>
        <taxon>Eukaryota</taxon>
        <taxon>Viridiplantae</taxon>
        <taxon>Streptophyta</taxon>
        <taxon>Embryophyta</taxon>
        <taxon>Tracheophyta</taxon>
        <taxon>Spermatophyta</taxon>
        <taxon>Magnoliopsida</taxon>
        <taxon>eudicotyledons</taxon>
        <taxon>Gunneridae</taxon>
        <taxon>Pentapetalae</taxon>
        <taxon>rosids</taxon>
        <taxon>fabids</taxon>
        <taxon>Malpighiales</taxon>
        <taxon>Rhizophoraceae</taxon>
        <taxon>Rhizophora</taxon>
    </lineage>
</organism>
<reference evidence="1" key="1">
    <citation type="submission" date="2018-02" db="EMBL/GenBank/DDBJ databases">
        <title>Rhizophora mucronata_Transcriptome.</title>
        <authorList>
            <person name="Meera S.P."/>
            <person name="Sreeshan A."/>
            <person name="Augustine A."/>
        </authorList>
    </citation>
    <scope>NUCLEOTIDE SEQUENCE</scope>
    <source>
        <tissue evidence="1">Leaf</tissue>
    </source>
</reference>